<feature type="transmembrane region" description="Helical" evidence="1">
    <location>
        <begin position="53"/>
        <end position="71"/>
    </location>
</feature>
<proteinExistence type="predicted"/>
<evidence type="ECO:0000313" key="2">
    <source>
        <dbReference type="EMBL" id="KZL73627.1"/>
    </source>
</evidence>
<protein>
    <submittedName>
        <fullName evidence="2">Uncharacterized protein</fullName>
    </submittedName>
</protein>
<keyword evidence="1" id="KW-0472">Membrane</keyword>
<organism evidence="2 3">
    <name type="scientific">Colletotrichum tofieldiae</name>
    <dbReference type="NCBI Taxonomy" id="708197"/>
    <lineage>
        <taxon>Eukaryota</taxon>
        <taxon>Fungi</taxon>
        <taxon>Dikarya</taxon>
        <taxon>Ascomycota</taxon>
        <taxon>Pezizomycotina</taxon>
        <taxon>Sordariomycetes</taxon>
        <taxon>Hypocreomycetidae</taxon>
        <taxon>Glomerellales</taxon>
        <taxon>Glomerellaceae</taxon>
        <taxon>Colletotrichum</taxon>
        <taxon>Colletotrichum spaethianum species complex</taxon>
    </lineage>
</organism>
<name>A0A161YKP7_9PEZI</name>
<dbReference type="InterPro" id="IPR053008">
    <property type="entry name" value="Phomopsin_biosynth_assoc"/>
</dbReference>
<dbReference type="PANTHER" id="PTHR35896">
    <property type="entry name" value="IG-LIKE DOMAIN-CONTAINING PROTEIN"/>
    <property type="match status" value="1"/>
</dbReference>
<keyword evidence="3" id="KW-1185">Reference proteome</keyword>
<dbReference type="STRING" id="708197.A0A161YKP7"/>
<evidence type="ECO:0000256" key="1">
    <source>
        <dbReference type="SAM" id="Phobius"/>
    </source>
</evidence>
<dbReference type="Proteomes" id="UP000076552">
    <property type="component" value="Unassembled WGS sequence"/>
</dbReference>
<keyword evidence="1" id="KW-0812">Transmembrane</keyword>
<reference evidence="2 3" key="1">
    <citation type="submission" date="2015-06" db="EMBL/GenBank/DDBJ databases">
        <title>Survival trade-offs in plant roots during colonization by closely related pathogenic and mutualistic fungi.</title>
        <authorList>
            <person name="Hacquard S."/>
            <person name="Kracher B."/>
            <person name="Hiruma K."/>
            <person name="Weinman A."/>
            <person name="Muench P."/>
            <person name="Garrido Oter R."/>
            <person name="Ver Loren van Themaat E."/>
            <person name="Dallerey J.-F."/>
            <person name="Damm U."/>
            <person name="Henrissat B."/>
            <person name="Lespinet O."/>
            <person name="Thon M."/>
            <person name="Kemen E."/>
            <person name="McHardy A.C."/>
            <person name="Schulze-Lefert P."/>
            <person name="O'Connell R.J."/>
        </authorList>
    </citation>
    <scope>NUCLEOTIDE SEQUENCE [LARGE SCALE GENOMIC DNA]</scope>
    <source>
        <strain evidence="2 3">0861</strain>
    </source>
</reference>
<keyword evidence="1" id="KW-1133">Transmembrane helix</keyword>
<dbReference type="AlphaFoldDB" id="A0A161YKP7"/>
<sequence length="252" mass="29706">MESKTEDQQPFLGFRNDPMRRDLTDGDIADIDRLHHHLQTCKLCRRPRVLRDVVIFLGTSLLWIVALYILMPGQKFSHSESPTATPPIEWSPERNFIAEYHNITSNAELMSCGYTLAEAKERGCVYDTLLNHWVPSQCYDRDFEVEYQEDNSWAAYADSNLTQYIAREDMGDHEFYYTSVRDHVNHCSMMWKKQFWTLFEERDVFDSIITDTSHTEHCADYLKWMYEKGQTEPTRVSVGFAECWVRKTNTDL</sequence>
<evidence type="ECO:0000313" key="3">
    <source>
        <dbReference type="Proteomes" id="UP000076552"/>
    </source>
</evidence>
<accession>A0A161YKP7</accession>
<dbReference type="PANTHER" id="PTHR35896:SF3">
    <property type="entry name" value="MAJOR FACILITATOR SUPERFAMILY TRANSPORTER"/>
    <property type="match status" value="1"/>
</dbReference>
<gene>
    <name evidence="2" type="ORF">CT0861_09673</name>
</gene>
<comment type="caution">
    <text evidence="2">The sequence shown here is derived from an EMBL/GenBank/DDBJ whole genome shotgun (WGS) entry which is preliminary data.</text>
</comment>
<dbReference type="EMBL" id="LFIV01000042">
    <property type="protein sequence ID" value="KZL73627.1"/>
    <property type="molecule type" value="Genomic_DNA"/>
</dbReference>